<feature type="region of interest" description="Disordered" evidence="1">
    <location>
        <begin position="183"/>
        <end position="215"/>
    </location>
</feature>
<dbReference type="SMART" id="SM00248">
    <property type="entry name" value="ANK"/>
    <property type="match status" value="4"/>
</dbReference>
<evidence type="ECO:0000256" key="1">
    <source>
        <dbReference type="SAM" id="MobiDB-lite"/>
    </source>
</evidence>
<sequence length="824" mass="90731">MVLARPLRPQRPYPGLHGHVRPPWPRSASTALARPRLGLNSLIPASTDSSSLNGLILASTALSRPQRPRLIALASFWPQRPYPSLNDLIPASTALARPHHDLNGLIPATFGLNDLILASTATPDLHGHVWPQSMNGSTAANLMSSWREVCGSSNVARLAQRLLVSSAETIAYLSWPPRPRLASTALSQPPQPRSASIASSGLSGLSTASSQPLWPRPASTATFSLKRPYPGLKWSPYPGLHGHVRPQRSHPTSTALARPRLSLNGLIPTSTALSRLQRPHPASTALSQPQRPYPGLNDLIPTSTASFDLFGLVSASTALSQPQQPYPCLHGHARPPRPPHCIEHSRHYLAARCIECHRLYLAAVRGDWEFVKDMPNVQRVITKKSETTLHMAALANQEDFVKNLLKKMNSNDLKAENKVGNNALSYAATTGNVNIAKAMLEKNKNLANLGSGMTPLETAVFFEQSQMVEYLSTLTRIKEWDTTKQVELFVTYVTVGMYGKALEMLKDNPDLATTKNKYDETALHVLACNPSAFASGSQPGSLRSHINSWMKVKQDTKQTQAHKLLKQICYTSDVKKLSENDEVLQELLVAAKAGNVEFLIDLRIDLDLLWHLDSNGRTIFHIAIEERHAGIFNILKELGAIKDLLVGFVTEDDGNNILHLVAKLAPQHKLNAISGAAFQMQQELIWFKEVEKVLRPSFKEMKNNKEETPYVFFEKEHEQLRNDGEEWMRNIASSFMVVATLIGTIMFNGQPAGVFSSENSNLAVASSISSAVGLLCSSATIFPSHRDLINLDLINLGLFLSHSNLEASSAWIWASPIDHHHLCC</sequence>
<protein>
    <submittedName>
        <fullName evidence="2">Uncharacterized protein</fullName>
    </submittedName>
</protein>
<dbReference type="InterPro" id="IPR036770">
    <property type="entry name" value="Ankyrin_rpt-contain_sf"/>
</dbReference>
<dbReference type="InterPro" id="IPR002110">
    <property type="entry name" value="Ankyrin_rpt"/>
</dbReference>
<reference evidence="2" key="1">
    <citation type="submission" date="2018-02" db="EMBL/GenBank/DDBJ databases">
        <authorList>
            <person name="Cohen D.B."/>
            <person name="Kent A.D."/>
        </authorList>
    </citation>
    <scope>NUCLEOTIDE SEQUENCE</scope>
</reference>
<dbReference type="PANTHER" id="PTHR24177">
    <property type="entry name" value="CASKIN"/>
    <property type="match status" value="1"/>
</dbReference>
<dbReference type="GO" id="GO:0016020">
    <property type="term" value="C:membrane"/>
    <property type="evidence" value="ECO:0007669"/>
    <property type="project" value="TreeGrafter"/>
</dbReference>
<accession>A0A2N9GA52</accession>
<dbReference type="EMBL" id="OIVN01001663">
    <property type="protein sequence ID" value="SPC96355.1"/>
    <property type="molecule type" value="Genomic_DNA"/>
</dbReference>
<dbReference type="PANTHER" id="PTHR24177:SF292">
    <property type="entry name" value="ANKYRIN REPEAT FAMILY PROTEIN-RELATED"/>
    <property type="match status" value="1"/>
</dbReference>
<feature type="region of interest" description="Disordered" evidence="1">
    <location>
        <begin position="1"/>
        <end position="21"/>
    </location>
</feature>
<feature type="compositionally biased region" description="Low complexity" evidence="1">
    <location>
        <begin position="194"/>
        <end position="210"/>
    </location>
</feature>
<dbReference type="SUPFAM" id="SSF48403">
    <property type="entry name" value="Ankyrin repeat"/>
    <property type="match status" value="1"/>
</dbReference>
<proteinExistence type="predicted"/>
<dbReference type="Gene3D" id="1.25.40.20">
    <property type="entry name" value="Ankyrin repeat-containing domain"/>
    <property type="match status" value="2"/>
</dbReference>
<gene>
    <name evidence="2" type="ORF">FSB_LOCUS24237</name>
</gene>
<name>A0A2N9GA52_FAGSY</name>
<organism evidence="2">
    <name type="scientific">Fagus sylvatica</name>
    <name type="common">Beechnut</name>
    <dbReference type="NCBI Taxonomy" id="28930"/>
    <lineage>
        <taxon>Eukaryota</taxon>
        <taxon>Viridiplantae</taxon>
        <taxon>Streptophyta</taxon>
        <taxon>Embryophyta</taxon>
        <taxon>Tracheophyta</taxon>
        <taxon>Spermatophyta</taxon>
        <taxon>Magnoliopsida</taxon>
        <taxon>eudicotyledons</taxon>
        <taxon>Gunneridae</taxon>
        <taxon>Pentapetalae</taxon>
        <taxon>rosids</taxon>
        <taxon>fabids</taxon>
        <taxon>Fagales</taxon>
        <taxon>Fagaceae</taxon>
        <taxon>Fagus</taxon>
    </lineage>
</organism>
<dbReference type="Pfam" id="PF12796">
    <property type="entry name" value="Ank_2"/>
    <property type="match status" value="1"/>
</dbReference>
<dbReference type="AlphaFoldDB" id="A0A2N9GA52"/>
<evidence type="ECO:0000313" key="2">
    <source>
        <dbReference type="EMBL" id="SPC96355.1"/>
    </source>
</evidence>